<dbReference type="HAMAP" id="MF_00070">
    <property type="entry name" value="KdgT"/>
    <property type="match status" value="1"/>
</dbReference>
<evidence type="ECO:0000256" key="5">
    <source>
        <dbReference type="ARBA" id="ARBA00022692"/>
    </source>
</evidence>
<comment type="subcellular location">
    <subcellularLocation>
        <location evidence="9">Cell membrane</location>
        <topology evidence="9">Multi-pass membrane protein</topology>
    </subcellularLocation>
</comment>
<name>A0A1B8SWP8_PRORE</name>
<evidence type="ECO:0000256" key="6">
    <source>
        <dbReference type="ARBA" id="ARBA00022847"/>
    </source>
</evidence>
<feature type="transmembrane region" description="Helical" evidence="9">
    <location>
        <begin position="276"/>
        <end position="304"/>
    </location>
</feature>
<reference evidence="11 12" key="1">
    <citation type="submission" date="2018-06" db="EMBL/GenBank/DDBJ databases">
        <authorList>
            <consortium name="Pathogen Informatics"/>
            <person name="Doyle S."/>
        </authorList>
    </citation>
    <scope>NUCLEOTIDE SEQUENCE [LARGE SCALE GENOMIC DNA]</scope>
    <source>
        <strain evidence="11 12">NCTC11801</strain>
    </source>
</reference>
<feature type="transmembrane region" description="Helical" evidence="9">
    <location>
        <begin position="49"/>
        <end position="67"/>
    </location>
</feature>
<dbReference type="RefSeq" id="WP_109911221.1">
    <property type="nucleotide sequence ID" value="NZ_ABEXOA020000036.1"/>
</dbReference>
<proteinExistence type="inferred from homology"/>
<evidence type="ECO:0000256" key="3">
    <source>
        <dbReference type="ARBA" id="ARBA00022475"/>
    </source>
</evidence>
<evidence type="ECO:0000313" key="13">
    <source>
        <dbReference type="Proteomes" id="UP001162044"/>
    </source>
</evidence>
<evidence type="ECO:0000256" key="8">
    <source>
        <dbReference type="ARBA" id="ARBA00023136"/>
    </source>
</evidence>
<dbReference type="EMBL" id="JARVQW010000001">
    <property type="protein sequence ID" value="MDH2303997.1"/>
    <property type="molecule type" value="Genomic_DNA"/>
</dbReference>
<organism evidence="10 13">
    <name type="scientific">Providencia rettgeri</name>
    <dbReference type="NCBI Taxonomy" id="587"/>
    <lineage>
        <taxon>Bacteria</taxon>
        <taxon>Pseudomonadati</taxon>
        <taxon>Pseudomonadota</taxon>
        <taxon>Gammaproteobacteria</taxon>
        <taxon>Enterobacterales</taxon>
        <taxon>Morganellaceae</taxon>
        <taxon>Providencia</taxon>
    </lineage>
</organism>
<keyword evidence="2 9" id="KW-0813">Transport</keyword>
<dbReference type="Pfam" id="PF03812">
    <property type="entry name" value="KdgT"/>
    <property type="match status" value="1"/>
</dbReference>
<evidence type="ECO:0000256" key="2">
    <source>
        <dbReference type="ARBA" id="ARBA00022448"/>
    </source>
</evidence>
<evidence type="ECO:0000313" key="12">
    <source>
        <dbReference type="Proteomes" id="UP000254208"/>
    </source>
</evidence>
<feature type="transmembrane region" description="Helical" evidence="9">
    <location>
        <begin position="12"/>
        <end position="29"/>
    </location>
</feature>
<evidence type="ECO:0000256" key="1">
    <source>
        <dbReference type="ARBA" id="ARBA00006430"/>
    </source>
</evidence>
<evidence type="ECO:0000256" key="7">
    <source>
        <dbReference type="ARBA" id="ARBA00022989"/>
    </source>
</evidence>
<feature type="transmembrane region" description="Helical" evidence="9">
    <location>
        <begin position="102"/>
        <end position="124"/>
    </location>
</feature>
<feature type="transmembrane region" description="Helical" evidence="9">
    <location>
        <begin position="161"/>
        <end position="182"/>
    </location>
</feature>
<keyword evidence="6 9" id="KW-0769">Symport</keyword>
<dbReference type="GeneID" id="93673589"/>
<dbReference type="InterPro" id="IPR004684">
    <property type="entry name" value="2keto-3dGluconate_permease"/>
</dbReference>
<protein>
    <recommendedName>
        <fullName evidence="9">2-keto-3-deoxygluconate permease</fullName>
        <shortName evidence="9">KDG permease</shortName>
    </recommendedName>
</protein>
<dbReference type="AlphaFoldDB" id="A0A1B8SWP8"/>
<sequence length="317" mass="32138">MQIKKSIERIPGGMMVVPLVLGALINTFAPQALEIGGFTTSLFKNGAPALIGAFLLCMGAGISFKAAPQALLQGGTITLTKLVVAIALGLGVDYLFGMEGIFGLTGVAIIAAMSNSNGGLYAALVGEFGNKRDVGAISILSLNDGPFFTMIALGAAGMANIPLMALVAVLVPLIVGMILGNLDPHMRDFLTKGGPILIPFFAFALGAGINLEMLLQGGLAGILLGALTTFVGGWFNIRADRLVGGSGIAGAAASSTAGNAVATPLAIAQADPSLEAIALSAAPLIAASVITTAILTPILTSWVAKRQQARQPQQTEE</sequence>
<keyword evidence="3 9" id="KW-1003">Cell membrane</keyword>
<keyword evidence="8 9" id="KW-0472">Membrane</keyword>
<evidence type="ECO:0000256" key="4">
    <source>
        <dbReference type="ARBA" id="ARBA00022597"/>
    </source>
</evidence>
<dbReference type="GO" id="GO:0015649">
    <property type="term" value="F:2-keto-3-deoxygluconate:proton symporter activity"/>
    <property type="evidence" value="ECO:0007669"/>
    <property type="project" value="UniProtKB-UniRule"/>
</dbReference>
<dbReference type="GO" id="GO:0005886">
    <property type="term" value="C:plasma membrane"/>
    <property type="evidence" value="ECO:0007669"/>
    <property type="project" value="UniProtKB-SubCell"/>
</dbReference>
<dbReference type="Proteomes" id="UP000254208">
    <property type="component" value="Unassembled WGS sequence"/>
</dbReference>
<comment type="similarity">
    <text evidence="1 9">Belongs to the KdgT transporter family.</text>
</comment>
<feature type="transmembrane region" description="Helical" evidence="9">
    <location>
        <begin position="79"/>
        <end position="96"/>
    </location>
</feature>
<feature type="transmembrane region" description="Helical" evidence="9">
    <location>
        <begin position="189"/>
        <end position="209"/>
    </location>
</feature>
<keyword evidence="7 9" id="KW-1133">Transmembrane helix</keyword>
<feature type="transmembrane region" description="Helical" evidence="9">
    <location>
        <begin position="215"/>
        <end position="235"/>
    </location>
</feature>
<dbReference type="EMBL" id="UGTZ01000001">
    <property type="protein sequence ID" value="SUC31806.1"/>
    <property type="molecule type" value="Genomic_DNA"/>
</dbReference>
<feature type="transmembrane region" description="Helical" evidence="9">
    <location>
        <begin position="247"/>
        <end position="270"/>
    </location>
</feature>
<reference evidence="10" key="2">
    <citation type="submission" date="2023-04" db="EMBL/GenBank/DDBJ databases">
        <authorList>
            <person name="Li W."/>
        </authorList>
    </citation>
    <scope>NUCLEOTIDE SEQUENCE</scope>
    <source>
        <strain evidence="10">QITACRE101</strain>
    </source>
</reference>
<comment type="function">
    <text evidence="9">Catalyzes the proton-dependent uptake of 2-keto-3-deoxygluconate (KDG) into the cell.</text>
</comment>
<comment type="catalytic activity">
    <reaction evidence="9">
        <text>2-dehydro-3-deoxy-D-gluconate(in) + H(+)(in) = 2-dehydro-3-deoxy-D-gluconate(out) + H(+)(out)</text>
        <dbReference type="Rhea" id="RHEA:29943"/>
        <dbReference type="ChEBI" id="CHEBI:15378"/>
        <dbReference type="ChEBI" id="CHEBI:57990"/>
    </reaction>
</comment>
<gene>
    <name evidence="9 11" type="primary">kdgT</name>
    <name evidence="11" type="ORF">NCTC11801_02769</name>
    <name evidence="10" type="ORF">QDQ51_01015</name>
</gene>
<accession>A0A1B8SWP8</accession>
<evidence type="ECO:0000313" key="11">
    <source>
        <dbReference type="EMBL" id="SUC31806.1"/>
    </source>
</evidence>
<keyword evidence="4 9" id="KW-0762">Sugar transport</keyword>
<dbReference type="Proteomes" id="UP001162044">
    <property type="component" value="Unassembled WGS sequence"/>
</dbReference>
<reference evidence="10" key="3">
    <citation type="submission" date="2023-10" db="EMBL/GenBank/DDBJ databases">
        <title>Analysis of Resistance Genes of Carbapenem-resistant Providencia rettgeri.</title>
        <authorList>
            <person name="Liu M."/>
        </authorList>
    </citation>
    <scope>NUCLEOTIDE SEQUENCE</scope>
    <source>
        <strain evidence="10">QITACRE101</strain>
    </source>
</reference>
<evidence type="ECO:0000256" key="9">
    <source>
        <dbReference type="HAMAP-Rule" id="MF_00070"/>
    </source>
</evidence>
<keyword evidence="5 9" id="KW-0812">Transmembrane</keyword>
<dbReference type="OrthoDB" id="3185611at2"/>
<feature type="transmembrane region" description="Helical" evidence="9">
    <location>
        <begin position="136"/>
        <end position="155"/>
    </location>
</feature>
<evidence type="ECO:0000313" key="10">
    <source>
        <dbReference type="EMBL" id="MDH2303997.1"/>
    </source>
</evidence>